<gene>
    <name evidence="3" type="ORF">PHYSODRAFT_299326</name>
</gene>
<dbReference type="EMBL" id="JH159153">
    <property type="protein sequence ID" value="EGZ21696.1"/>
    <property type="molecule type" value="Genomic_DNA"/>
</dbReference>
<dbReference type="GeneID" id="20641721"/>
<sequence>MSLLGAFFAYAGLVVVLVGRVVVKLLSMGAAPFAGLNQSVLGKPQVEVPDADKQLLGAESVDEAVHKDLVDEWVDVSDEENWEPGARNLLDDAQKPNHEAPESCTEDELIELSDGEEMRSPISSLYPVKRSSSSLSNHVSETVSAPTALANTTATPLL</sequence>
<dbReference type="OMA" id="EENWEPG"/>
<dbReference type="Proteomes" id="UP000002640">
    <property type="component" value="Unassembled WGS sequence"/>
</dbReference>
<keyword evidence="2" id="KW-1133">Transmembrane helix</keyword>
<proteinExistence type="predicted"/>
<feature type="compositionally biased region" description="Basic and acidic residues" evidence="1">
    <location>
        <begin position="89"/>
        <end position="101"/>
    </location>
</feature>
<evidence type="ECO:0000256" key="2">
    <source>
        <dbReference type="SAM" id="Phobius"/>
    </source>
</evidence>
<name>G4Z681_PHYSP</name>
<reference evidence="3 4" key="1">
    <citation type="journal article" date="2006" name="Science">
        <title>Phytophthora genome sequences uncover evolutionary origins and mechanisms of pathogenesis.</title>
        <authorList>
            <person name="Tyler B.M."/>
            <person name="Tripathy S."/>
            <person name="Zhang X."/>
            <person name="Dehal P."/>
            <person name="Jiang R.H."/>
            <person name="Aerts A."/>
            <person name="Arredondo F.D."/>
            <person name="Baxter L."/>
            <person name="Bensasson D."/>
            <person name="Beynon J.L."/>
            <person name="Chapman J."/>
            <person name="Damasceno C.M."/>
            <person name="Dorrance A.E."/>
            <person name="Dou D."/>
            <person name="Dickerman A.W."/>
            <person name="Dubchak I.L."/>
            <person name="Garbelotto M."/>
            <person name="Gijzen M."/>
            <person name="Gordon S.G."/>
            <person name="Govers F."/>
            <person name="Grunwald N.J."/>
            <person name="Huang W."/>
            <person name="Ivors K.L."/>
            <person name="Jones R.W."/>
            <person name="Kamoun S."/>
            <person name="Krampis K."/>
            <person name="Lamour K.H."/>
            <person name="Lee M.K."/>
            <person name="McDonald W.H."/>
            <person name="Medina M."/>
            <person name="Meijer H.J."/>
            <person name="Nordberg E.K."/>
            <person name="Maclean D.J."/>
            <person name="Ospina-Giraldo M.D."/>
            <person name="Morris P.F."/>
            <person name="Phuntumart V."/>
            <person name="Putnam N.H."/>
            <person name="Rash S."/>
            <person name="Rose J.K."/>
            <person name="Sakihama Y."/>
            <person name="Salamov A.A."/>
            <person name="Savidor A."/>
            <person name="Scheuring C.F."/>
            <person name="Smith B.M."/>
            <person name="Sobral B.W."/>
            <person name="Terry A."/>
            <person name="Torto-Alalibo T.A."/>
            <person name="Win J."/>
            <person name="Xu Z."/>
            <person name="Zhang H."/>
            <person name="Grigoriev I.V."/>
            <person name="Rokhsar D.S."/>
            <person name="Boore J.L."/>
        </authorList>
    </citation>
    <scope>NUCLEOTIDE SEQUENCE [LARGE SCALE GENOMIC DNA]</scope>
    <source>
        <strain evidence="3 4">P6497</strain>
    </source>
</reference>
<keyword evidence="2" id="KW-0472">Membrane</keyword>
<accession>G4Z681</accession>
<evidence type="ECO:0000256" key="1">
    <source>
        <dbReference type="SAM" id="MobiDB-lite"/>
    </source>
</evidence>
<dbReference type="KEGG" id="psoj:PHYSODRAFT_299326"/>
<evidence type="ECO:0000313" key="4">
    <source>
        <dbReference type="Proteomes" id="UP000002640"/>
    </source>
</evidence>
<keyword evidence="2" id="KW-0812">Transmembrane</keyword>
<keyword evidence="4" id="KW-1185">Reference proteome</keyword>
<protein>
    <submittedName>
        <fullName evidence="3">Uncharacterized protein</fullName>
    </submittedName>
</protein>
<feature type="region of interest" description="Disordered" evidence="1">
    <location>
        <begin position="81"/>
        <end position="105"/>
    </location>
</feature>
<evidence type="ECO:0000313" key="3">
    <source>
        <dbReference type="EMBL" id="EGZ21696.1"/>
    </source>
</evidence>
<organism evidence="3 4">
    <name type="scientific">Phytophthora sojae (strain P6497)</name>
    <name type="common">Soybean stem and root rot agent</name>
    <name type="synonym">Phytophthora megasperma f. sp. glycines</name>
    <dbReference type="NCBI Taxonomy" id="1094619"/>
    <lineage>
        <taxon>Eukaryota</taxon>
        <taxon>Sar</taxon>
        <taxon>Stramenopiles</taxon>
        <taxon>Oomycota</taxon>
        <taxon>Peronosporomycetes</taxon>
        <taxon>Peronosporales</taxon>
        <taxon>Peronosporaceae</taxon>
        <taxon>Phytophthora</taxon>
    </lineage>
</organism>
<feature type="transmembrane region" description="Helical" evidence="2">
    <location>
        <begin position="6"/>
        <end position="23"/>
    </location>
</feature>
<dbReference type="RefSeq" id="XP_009524413.1">
    <property type="nucleotide sequence ID" value="XM_009526118.1"/>
</dbReference>
<dbReference type="AlphaFoldDB" id="G4Z681"/>
<dbReference type="InParanoid" id="G4Z681"/>